<protein>
    <recommendedName>
        <fullName evidence="3">amidase</fullName>
        <ecNumber evidence="3">3.5.1.4</ecNumber>
    </recommendedName>
</protein>
<evidence type="ECO:0000313" key="7">
    <source>
        <dbReference type="Proteomes" id="UP000582016"/>
    </source>
</evidence>
<dbReference type="PROSITE" id="PS00571">
    <property type="entry name" value="AMIDASES"/>
    <property type="match status" value="1"/>
</dbReference>
<dbReference type="InterPro" id="IPR036928">
    <property type="entry name" value="AS_sf"/>
</dbReference>
<dbReference type="EMBL" id="JAAOAQ010000022">
    <property type="protein sequence ID" value="KAF5571013.1"/>
    <property type="molecule type" value="Genomic_DNA"/>
</dbReference>
<evidence type="ECO:0000256" key="2">
    <source>
        <dbReference type="ARBA" id="ARBA00009199"/>
    </source>
</evidence>
<evidence type="ECO:0000256" key="3">
    <source>
        <dbReference type="ARBA" id="ARBA00012922"/>
    </source>
</evidence>
<reference evidence="6 7" key="1">
    <citation type="submission" date="2020-05" db="EMBL/GenBank/DDBJ databases">
        <title>Identification and distribution of gene clusters putatively required for synthesis of sphingolipid metabolism inhibitors in phylogenetically diverse species of the filamentous fungus Fusarium.</title>
        <authorList>
            <person name="Kim H.-S."/>
            <person name="Busman M."/>
            <person name="Brown D.W."/>
            <person name="Divon H."/>
            <person name="Uhlig S."/>
            <person name="Proctor R.H."/>
        </authorList>
    </citation>
    <scope>NUCLEOTIDE SEQUENCE [LARGE SCALE GENOMIC DNA]</scope>
    <source>
        <strain evidence="6 7">NRRL 13617</strain>
    </source>
</reference>
<name>A0A8H5NNC1_9HYPO</name>
<comment type="caution">
    <text evidence="6">The sequence shown here is derived from an EMBL/GenBank/DDBJ whole genome shotgun (WGS) entry which is preliminary data.</text>
</comment>
<organism evidence="6 7">
    <name type="scientific">Fusarium phyllophilum</name>
    <dbReference type="NCBI Taxonomy" id="47803"/>
    <lineage>
        <taxon>Eukaryota</taxon>
        <taxon>Fungi</taxon>
        <taxon>Dikarya</taxon>
        <taxon>Ascomycota</taxon>
        <taxon>Pezizomycotina</taxon>
        <taxon>Sordariomycetes</taxon>
        <taxon>Hypocreomycetidae</taxon>
        <taxon>Hypocreales</taxon>
        <taxon>Nectriaceae</taxon>
        <taxon>Fusarium</taxon>
        <taxon>Fusarium fujikuroi species complex</taxon>
    </lineage>
</organism>
<dbReference type="InterPro" id="IPR023631">
    <property type="entry name" value="Amidase_dom"/>
</dbReference>
<dbReference type="InterPro" id="IPR020556">
    <property type="entry name" value="Amidase_CS"/>
</dbReference>
<accession>A0A8H5NNC1</accession>
<evidence type="ECO:0000313" key="6">
    <source>
        <dbReference type="EMBL" id="KAF5571013.1"/>
    </source>
</evidence>
<dbReference type="OrthoDB" id="6428749at2759"/>
<evidence type="ECO:0000259" key="5">
    <source>
        <dbReference type="Pfam" id="PF01425"/>
    </source>
</evidence>
<dbReference type="PANTHER" id="PTHR46072">
    <property type="entry name" value="AMIDASE-RELATED-RELATED"/>
    <property type="match status" value="1"/>
</dbReference>
<keyword evidence="7" id="KW-1185">Reference proteome</keyword>
<dbReference type="AlphaFoldDB" id="A0A8H5NNC1"/>
<dbReference type="SUPFAM" id="SSF75304">
    <property type="entry name" value="Amidase signature (AS) enzymes"/>
    <property type="match status" value="1"/>
</dbReference>
<evidence type="ECO:0000256" key="1">
    <source>
        <dbReference type="ARBA" id="ARBA00001311"/>
    </source>
</evidence>
<gene>
    <name evidence="6" type="ORF">FPHYL_771</name>
</gene>
<comment type="similarity">
    <text evidence="2">Belongs to the amidase family.</text>
</comment>
<dbReference type="Pfam" id="PF01425">
    <property type="entry name" value="Amidase"/>
    <property type="match status" value="1"/>
</dbReference>
<dbReference type="PANTHER" id="PTHR46072:SF2">
    <property type="entry name" value="AMIDASE (EUROFUNG)"/>
    <property type="match status" value="1"/>
</dbReference>
<comment type="catalytic activity">
    <reaction evidence="1">
        <text>a monocarboxylic acid amide + H2O = a monocarboxylate + NH4(+)</text>
        <dbReference type="Rhea" id="RHEA:12020"/>
        <dbReference type="ChEBI" id="CHEBI:15377"/>
        <dbReference type="ChEBI" id="CHEBI:28938"/>
        <dbReference type="ChEBI" id="CHEBI:35757"/>
        <dbReference type="ChEBI" id="CHEBI:83628"/>
        <dbReference type="EC" id="3.5.1.4"/>
    </reaction>
</comment>
<dbReference type="EC" id="3.5.1.4" evidence="3"/>
<keyword evidence="4" id="KW-0378">Hydrolase</keyword>
<dbReference type="GO" id="GO:0004040">
    <property type="term" value="F:amidase activity"/>
    <property type="evidence" value="ECO:0007669"/>
    <property type="project" value="UniProtKB-EC"/>
</dbReference>
<dbReference type="Gene3D" id="3.90.1300.10">
    <property type="entry name" value="Amidase signature (AS) domain"/>
    <property type="match status" value="1"/>
</dbReference>
<sequence length="485" mass="53589">MTTSKDSTKVHKPWTEIVTKKRAVRDAQIDKHLKADIKYPSNRISFETFDIETNCLTEICFDDALEQARKLDVFQQEHGQLMGPLHGVPITVKDQFNIKGLDSTLGYVAKAFEPAENDAPLIETLKKLGAVIIAKTNLPQSIMWCETDNPLWGLTTHPDDPKLSPGGSSGGEAAMLSMGASIIGWGTDIGGSIRIPCHMNGLWGLKPSHIPSAVGPMARSLSCLKLVTKLAIEAEPWAIDPQLPPVPWRDGIFQAMSTRPLVIGAMLDDGMVKAHPPVERVFRDLVTKLEAAGHEVVEWDSSLNSSMIDIMDGYYSADGGEDIRKAVSAGGEPFIPQIQAFVNRGTPISVFEYWQLNKRKIAIQETYHDMWDDKRSPTGRPVDVLLVPTMPHTAVSHGSCRLTGYTKIFNLLDYTALTFPAGKASKDGNDGDFWEYVPRNEIDAWNQQLYDPVAVEGRHVGLQIVGRRFEEEKVLGAAQQIHSLL</sequence>
<proteinExistence type="inferred from homology"/>
<feature type="domain" description="Amidase" evidence="5">
    <location>
        <begin position="47"/>
        <end position="475"/>
    </location>
</feature>
<evidence type="ECO:0000256" key="4">
    <source>
        <dbReference type="ARBA" id="ARBA00022801"/>
    </source>
</evidence>
<dbReference type="Proteomes" id="UP000582016">
    <property type="component" value="Unassembled WGS sequence"/>
</dbReference>